<keyword evidence="4" id="KW-1133">Transmembrane helix</keyword>
<reference evidence="5 6" key="1">
    <citation type="submission" date="2024-02" db="EMBL/GenBank/DDBJ databases">
        <title>A chromosome-level genome assembly of Drosophila madeirensis, a fruit fly species endemic to Madeira island.</title>
        <authorList>
            <person name="Tomihara K."/>
            <person name="Llopart A."/>
            <person name="Yamamoto D."/>
        </authorList>
    </citation>
    <scope>NUCLEOTIDE SEQUENCE [LARGE SCALE GENOMIC DNA]</scope>
    <source>
        <strain evidence="5 6">RF1</strain>
    </source>
</reference>
<dbReference type="PANTHER" id="PTHR48043">
    <property type="entry name" value="EG:EG0003.4 PROTEIN-RELATED"/>
    <property type="match status" value="1"/>
</dbReference>
<dbReference type="Gene3D" id="3.40.50.2000">
    <property type="entry name" value="Glycogen Phosphorylase B"/>
    <property type="match status" value="1"/>
</dbReference>
<keyword evidence="3" id="KW-0808">Transferase</keyword>
<dbReference type="InterPro" id="IPR050271">
    <property type="entry name" value="UDP-glycosyltransferase"/>
</dbReference>
<dbReference type="EMBL" id="AP029263">
    <property type="protein sequence ID" value="BFF90229.1"/>
    <property type="molecule type" value="Genomic_DNA"/>
</dbReference>
<evidence type="ECO:0000256" key="2">
    <source>
        <dbReference type="ARBA" id="ARBA00022676"/>
    </source>
</evidence>
<comment type="similarity">
    <text evidence="1">Belongs to the UDP-glycosyltransferase family.</text>
</comment>
<keyword evidence="4" id="KW-0812">Transmembrane</keyword>
<dbReference type="SUPFAM" id="SSF53756">
    <property type="entry name" value="UDP-Glycosyltransferase/glycogen phosphorylase"/>
    <property type="match status" value="1"/>
</dbReference>
<feature type="transmembrane region" description="Helical" evidence="4">
    <location>
        <begin position="94"/>
        <end position="113"/>
    </location>
</feature>
<evidence type="ECO:0000256" key="4">
    <source>
        <dbReference type="SAM" id="Phobius"/>
    </source>
</evidence>
<dbReference type="InterPro" id="IPR002213">
    <property type="entry name" value="UDP_glucos_trans"/>
</dbReference>
<name>A0AAU9F2M8_DROMD</name>
<accession>A0AAU9F2M8</accession>
<keyword evidence="2" id="KW-0328">Glycosyltransferase</keyword>
<evidence type="ECO:0000256" key="1">
    <source>
        <dbReference type="ARBA" id="ARBA00009995"/>
    </source>
</evidence>
<dbReference type="PANTHER" id="PTHR48043:SF159">
    <property type="entry name" value="EG:EG0003.4 PROTEIN-RELATED"/>
    <property type="match status" value="1"/>
</dbReference>
<dbReference type="AlphaFoldDB" id="A0AAU9F2M8"/>
<sequence>MNVERARRIGFGLGLDLHQLKQEELEAAIHKLLSEPSYAKASSQISERYRDQPQPSLERAIWWTEYIIRHQGAPHLRAASRDLNYIQLHSLDTLFVLVGVPLLIVGLLLKLSCRLLRGSKPKSCPFADKQKKQ</sequence>
<keyword evidence="6" id="KW-1185">Reference proteome</keyword>
<protein>
    <submittedName>
        <fullName evidence="5">UDP-glucuronosyltransferase 2B1-like</fullName>
    </submittedName>
</protein>
<dbReference type="Proteomes" id="UP001500889">
    <property type="component" value="Chromosome O"/>
</dbReference>
<keyword evidence="4" id="KW-0472">Membrane</keyword>
<organism evidence="5 6">
    <name type="scientific">Drosophila madeirensis</name>
    <name type="common">Fruit fly</name>
    <dbReference type="NCBI Taxonomy" id="30013"/>
    <lineage>
        <taxon>Eukaryota</taxon>
        <taxon>Metazoa</taxon>
        <taxon>Ecdysozoa</taxon>
        <taxon>Arthropoda</taxon>
        <taxon>Hexapoda</taxon>
        <taxon>Insecta</taxon>
        <taxon>Pterygota</taxon>
        <taxon>Neoptera</taxon>
        <taxon>Endopterygota</taxon>
        <taxon>Diptera</taxon>
        <taxon>Brachycera</taxon>
        <taxon>Muscomorpha</taxon>
        <taxon>Ephydroidea</taxon>
        <taxon>Drosophilidae</taxon>
        <taxon>Drosophila</taxon>
        <taxon>Sophophora</taxon>
    </lineage>
</organism>
<gene>
    <name evidence="5" type="ORF">DMAD_08790</name>
</gene>
<evidence type="ECO:0000313" key="5">
    <source>
        <dbReference type="EMBL" id="BFF90229.1"/>
    </source>
</evidence>
<dbReference type="Pfam" id="PF00201">
    <property type="entry name" value="UDPGT"/>
    <property type="match status" value="1"/>
</dbReference>
<evidence type="ECO:0000256" key="3">
    <source>
        <dbReference type="ARBA" id="ARBA00022679"/>
    </source>
</evidence>
<proteinExistence type="inferred from homology"/>
<evidence type="ECO:0000313" key="6">
    <source>
        <dbReference type="Proteomes" id="UP001500889"/>
    </source>
</evidence>
<dbReference type="GO" id="GO:0008194">
    <property type="term" value="F:UDP-glycosyltransferase activity"/>
    <property type="evidence" value="ECO:0007669"/>
    <property type="project" value="InterPro"/>
</dbReference>